<proteinExistence type="predicted"/>
<feature type="transmembrane region" description="Helical" evidence="2">
    <location>
        <begin position="72"/>
        <end position="94"/>
    </location>
</feature>
<evidence type="ECO:0000256" key="2">
    <source>
        <dbReference type="SAM" id="Phobius"/>
    </source>
</evidence>
<organism evidence="4 5">
    <name type="scientific">Mobilicoccus caccae</name>
    <dbReference type="NCBI Taxonomy" id="1859295"/>
    <lineage>
        <taxon>Bacteria</taxon>
        <taxon>Bacillati</taxon>
        <taxon>Actinomycetota</taxon>
        <taxon>Actinomycetes</taxon>
        <taxon>Micrococcales</taxon>
        <taxon>Dermatophilaceae</taxon>
        <taxon>Mobilicoccus</taxon>
    </lineage>
</organism>
<evidence type="ECO:0000313" key="4">
    <source>
        <dbReference type="EMBL" id="GMA39305.1"/>
    </source>
</evidence>
<keyword evidence="2" id="KW-0812">Transmembrane</keyword>
<keyword evidence="2" id="KW-1133">Transmembrane helix</keyword>
<dbReference type="InterPro" id="IPR002656">
    <property type="entry name" value="Acyl_transf_3_dom"/>
</dbReference>
<keyword evidence="2" id="KW-0472">Membrane</keyword>
<feature type="compositionally biased region" description="Low complexity" evidence="1">
    <location>
        <begin position="301"/>
        <end position="312"/>
    </location>
</feature>
<dbReference type="Proteomes" id="UP001157126">
    <property type="component" value="Unassembled WGS sequence"/>
</dbReference>
<feature type="domain" description="Acyltransferase 3" evidence="3">
    <location>
        <begin position="1"/>
        <end position="263"/>
    </location>
</feature>
<feature type="transmembrane region" description="Helical" evidence="2">
    <location>
        <begin position="248"/>
        <end position="268"/>
    </location>
</feature>
<accession>A0ABQ6IN25</accession>
<evidence type="ECO:0000259" key="3">
    <source>
        <dbReference type="Pfam" id="PF01757"/>
    </source>
</evidence>
<protein>
    <recommendedName>
        <fullName evidence="3">Acyltransferase 3 domain-containing protein</fullName>
    </recommendedName>
</protein>
<dbReference type="EMBL" id="BSUO01000001">
    <property type="protein sequence ID" value="GMA39305.1"/>
    <property type="molecule type" value="Genomic_DNA"/>
</dbReference>
<feature type="region of interest" description="Disordered" evidence="1">
    <location>
        <begin position="294"/>
        <end position="314"/>
    </location>
</feature>
<dbReference type="Pfam" id="PF01757">
    <property type="entry name" value="Acyl_transf_3"/>
    <property type="match status" value="1"/>
</dbReference>
<keyword evidence="5" id="KW-1185">Reference proteome</keyword>
<reference evidence="5" key="1">
    <citation type="journal article" date="2019" name="Int. J. Syst. Evol. Microbiol.">
        <title>The Global Catalogue of Microorganisms (GCM) 10K type strain sequencing project: providing services to taxonomists for standard genome sequencing and annotation.</title>
        <authorList>
            <consortium name="The Broad Institute Genomics Platform"/>
            <consortium name="The Broad Institute Genome Sequencing Center for Infectious Disease"/>
            <person name="Wu L."/>
            <person name="Ma J."/>
        </authorList>
    </citation>
    <scope>NUCLEOTIDE SEQUENCE [LARGE SCALE GENOMIC DNA]</scope>
    <source>
        <strain evidence="5">NBRC 113072</strain>
    </source>
</reference>
<gene>
    <name evidence="4" type="ORF">GCM10025883_13500</name>
</gene>
<feature type="transmembrane region" description="Helical" evidence="2">
    <location>
        <begin position="171"/>
        <end position="191"/>
    </location>
</feature>
<name>A0ABQ6IN25_9MICO</name>
<feature type="transmembrane region" description="Helical" evidence="2">
    <location>
        <begin position="101"/>
        <end position="118"/>
    </location>
</feature>
<evidence type="ECO:0000256" key="1">
    <source>
        <dbReference type="SAM" id="MobiDB-lite"/>
    </source>
</evidence>
<sequence length="392" mass="42583">MPLLLLLSGYLARSKIRAGLQAARTRLAIVTNLHIYVVWTLIFFALGVLFYPNHGVAPFDTFSVTGLGLSLLYPRIGPLWFVYVLFVSIAALALTRRMHPAAVLAGFFAVGWAIMTVTGEAAGLPRAVFFAAGALVGEALVELTDSRLATVLALVGYGALTAVTQHMTPAFAYPLTVLAGLCAAVAFLAIAKVVSRLRVLREPGAWVGRRTLGIYVLHWPLVALLTWVGVDRTELFDPWIDSQIIEVLYPIAVTAVIILLCLGLEALLKRVGLGVLFDPPTFVKDRITRGPCTMRTFRHGTPSTPSTAAASPQQPMHHCVGEQAATPGEDEPRARLRWIHRPDQTVLDQRGHDVRTHPGHPGQVQAFGETDAQQDVLKVTLLGREHLAPLGR</sequence>
<feature type="transmembrane region" description="Helical" evidence="2">
    <location>
        <begin position="33"/>
        <end position="52"/>
    </location>
</feature>
<evidence type="ECO:0000313" key="5">
    <source>
        <dbReference type="Proteomes" id="UP001157126"/>
    </source>
</evidence>
<comment type="caution">
    <text evidence="4">The sequence shown here is derived from an EMBL/GenBank/DDBJ whole genome shotgun (WGS) entry which is preliminary data.</text>
</comment>
<feature type="transmembrane region" description="Helical" evidence="2">
    <location>
        <begin position="212"/>
        <end position="228"/>
    </location>
</feature>